<protein>
    <submittedName>
        <fullName evidence="2">Uncharacterized protein</fullName>
    </submittedName>
</protein>
<feature type="region of interest" description="Disordered" evidence="1">
    <location>
        <begin position="16"/>
        <end position="85"/>
    </location>
</feature>
<dbReference type="Proteomes" id="UP000800235">
    <property type="component" value="Unassembled WGS sequence"/>
</dbReference>
<keyword evidence="3" id="KW-1185">Reference proteome</keyword>
<evidence type="ECO:0000256" key="1">
    <source>
        <dbReference type="SAM" id="MobiDB-lite"/>
    </source>
</evidence>
<proteinExistence type="predicted"/>
<name>A0A9P4TVE1_9PEZI</name>
<gene>
    <name evidence="2" type="ORF">EJ08DRAFT_357309</name>
</gene>
<sequence length="157" mass="17703">MWIVLEDLGEENVLQISQNDDHQGGGGPRRDSLHGGRGSEERDFVERLSPWREQPRRDDLQGEDISVERLFEEREAPGRTRPALTYKAPSTSFTSLCSSVSLLTPKPSRLATSFPFFNLASSTRTACTVVSHYRYYLSDSCLDALHPETLELTTVEK</sequence>
<reference evidence="2" key="1">
    <citation type="journal article" date="2020" name="Stud. Mycol.">
        <title>101 Dothideomycetes genomes: a test case for predicting lifestyles and emergence of pathogens.</title>
        <authorList>
            <person name="Haridas S."/>
            <person name="Albert R."/>
            <person name="Binder M."/>
            <person name="Bloem J."/>
            <person name="Labutti K."/>
            <person name="Salamov A."/>
            <person name="Andreopoulos B."/>
            <person name="Baker S."/>
            <person name="Barry K."/>
            <person name="Bills G."/>
            <person name="Bluhm B."/>
            <person name="Cannon C."/>
            <person name="Castanera R."/>
            <person name="Culley D."/>
            <person name="Daum C."/>
            <person name="Ezra D."/>
            <person name="Gonzalez J."/>
            <person name="Henrissat B."/>
            <person name="Kuo A."/>
            <person name="Liang C."/>
            <person name="Lipzen A."/>
            <person name="Lutzoni F."/>
            <person name="Magnuson J."/>
            <person name="Mondo S."/>
            <person name="Nolan M."/>
            <person name="Ohm R."/>
            <person name="Pangilinan J."/>
            <person name="Park H.-J."/>
            <person name="Ramirez L."/>
            <person name="Alfaro M."/>
            <person name="Sun H."/>
            <person name="Tritt A."/>
            <person name="Yoshinaga Y."/>
            <person name="Zwiers L.-H."/>
            <person name="Turgeon B."/>
            <person name="Goodwin S."/>
            <person name="Spatafora J."/>
            <person name="Crous P."/>
            <person name="Grigoriev I."/>
        </authorList>
    </citation>
    <scope>NUCLEOTIDE SEQUENCE</scope>
    <source>
        <strain evidence="2">CBS 130266</strain>
    </source>
</reference>
<evidence type="ECO:0000313" key="3">
    <source>
        <dbReference type="Proteomes" id="UP000800235"/>
    </source>
</evidence>
<organism evidence="2 3">
    <name type="scientific">Tothia fuscella</name>
    <dbReference type="NCBI Taxonomy" id="1048955"/>
    <lineage>
        <taxon>Eukaryota</taxon>
        <taxon>Fungi</taxon>
        <taxon>Dikarya</taxon>
        <taxon>Ascomycota</taxon>
        <taxon>Pezizomycotina</taxon>
        <taxon>Dothideomycetes</taxon>
        <taxon>Pleosporomycetidae</taxon>
        <taxon>Venturiales</taxon>
        <taxon>Cylindrosympodiaceae</taxon>
        <taxon>Tothia</taxon>
    </lineage>
</organism>
<evidence type="ECO:0000313" key="2">
    <source>
        <dbReference type="EMBL" id="KAF2427428.1"/>
    </source>
</evidence>
<feature type="compositionally biased region" description="Basic and acidic residues" evidence="1">
    <location>
        <begin position="19"/>
        <end position="78"/>
    </location>
</feature>
<accession>A0A9P4TVE1</accession>
<comment type="caution">
    <text evidence="2">The sequence shown here is derived from an EMBL/GenBank/DDBJ whole genome shotgun (WGS) entry which is preliminary data.</text>
</comment>
<dbReference type="EMBL" id="MU007060">
    <property type="protein sequence ID" value="KAF2427428.1"/>
    <property type="molecule type" value="Genomic_DNA"/>
</dbReference>
<dbReference type="AlphaFoldDB" id="A0A9P4TVE1"/>